<dbReference type="RefSeq" id="WP_137813235.1">
    <property type="nucleotide sequence ID" value="NZ_BJFL01000006.1"/>
</dbReference>
<dbReference type="OrthoDB" id="3625434at2"/>
<accession>A0A4D4J677</accession>
<reference evidence="2" key="1">
    <citation type="submission" date="2019-04" db="EMBL/GenBank/DDBJ databases">
        <title>Draft genome sequence of Pseudonocardiaceae bacterium SL3-2-4.</title>
        <authorList>
            <person name="Ningsih F."/>
            <person name="Yokota A."/>
            <person name="Sakai Y."/>
            <person name="Nanatani K."/>
            <person name="Yabe S."/>
            <person name="Oetari A."/>
            <person name="Sjamsuridzal W."/>
        </authorList>
    </citation>
    <scope>NUCLEOTIDE SEQUENCE [LARGE SCALE GENOMIC DNA]</scope>
    <source>
        <strain evidence="2">SL3-2-4</strain>
    </source>
</reference>
<comment type="caution">
    <text evidence="1">The sequence shown here is derived from an EMBL/GenBank/DDBJ whole genome shotgun (WGS) entry which is preliminary data.</text>
</comment>
<sequence length="80" mass="8265">MTPPILLVRLRSGVVGESRRVVHVVPCPDVPRIPDVLVAYCGAEIRAGVAELLPRPCGMPCTACLISAPLPASAPVPAGD</sequence>
<protein>
    <submittedName>
        <fullName evidence="1">Uncharacterized protein</fullName>
    </submittedName>
</protein>
<evidence type="ECO:0000313" key="2">
    <source>
        <dbReference type="Proteomes" id="UP000298860"/>
    </source>
</evidence>
<dbReference type="AlphaFoldDB" id="A0A4D4J677"/>
<evidence type="ECO:0000313" key="1">
    <source>
        <dbReference type="EMBL" id="GDY30089.1"/>
    </source>
</evidence>
<organism evidence="1 2">
    <name type="scientific">Gandjariella thermophila</name>
    <dbReference type="NCBI Taxonomy" id="1931992"/>
    <lineage>
        <taxon>Bacteria</taxon>
        <taxon>Bacillati</taxon>
        <taxon>Actinomycetota</taxon>
        <taxon>Actinomycetes</taxon>
        <taxon>Pseudonocardiales</taxon>
        <taxon>Pseudonocardiaceae</taxon>
        <taxon>Gandjariella</taxon>
    </lineage>
</organism>
<keyword evidence="2" id="KW-1185">Reference proteome</keyword>
<dbReference type="Proteomes" id="UP000298860">
    <property type="component" value="Unassembled WGS sequence"/>
</dbReference>
<dbReference type="EMBL" id="BJFL01000006">
    <property type="protein sequence ID" value="GDY30089.1"/>
    <property type="molecule type" value="Genomic_DNA"/>
</dbReference>
<gene>
    <name evidence="1" type="ORF">GTS_17220</name>
</gene>
<name>A0A4D4J677_9PSEU</name>
<proteinExistence type="predicted"/>